<comment type="caution">
    <text evidence="4">The sequence shown here is derived from an EMBL/GenBank/DDBJ whole genome shotgun (WGS) entry which is preliminary data.</text>
</comment>
<proteinExistence type="predicted"/>
<gene>
    <name evidence="4" type="ORF">MEDL_3067</name>
</gene>
<dbReference type="Gene3D" id="1.25.40.20">
    <property type="entry name" value="Ankyrin repeat-containing domain"/>
    <property type="match status" value="1"/>
</dbReference>
<keyword evidence="5" id="KW-1185">Reference proteome</keyword>
<dbReference type="SMART" id="SM00248">
    <property type="entry name" value="ANK"/>
    <property type="match status" value="3"/>
</dbReference>
<feature type="repeat" description="ANK" evidence="3">
    <location>
        <begin position="83"/>
        <end position="115"/>
    </location>
</feature>
<evidence type="ECO:0000313" key="4">
    <source>
        <dbReference type="EMBL" id="CAG2187603.1"/>
    </source>
</evidence>
<protein>
    <submittedName>
        <fullName evidence="4">Uncharacterized protein</fullName>
    </submittedName>
</protein>
<reference evidence="4" key="1">
    <citation type="submission" date="2021-03" db="EMBL/GenBank/DDBJ databases">
        <authorList>
            <person name="Bekaert M."/>
        </authorList>
    </citation>
    <scope>NUCLEOTIDE SEQUENCE</scope>
</reference>
<dbReference type="EMBL" id="CAJPWZ010000175">
    <property type="protein sequence ID" value="CAG2187603.1"/>
    <property type="molecule type" value="Genomic_DNA"/>
</dbReference>
<evidence type="ECO:0000256" key="1">
    <source>
        <dbReference type="ARBA" id="ARBA00022737"/>
    </source>
</evidence>
<evidence type="ECO:0000313" key="5">
    <source>
        <dbReference type="Proteomes" id="UP000683360"/>
    </source>
</evidence>
<feature type="repeat" description="ANK" evidence="3">
    <location>
        <begin position="42"/>
        <end position="74"/>
    </location>
</feature>
<dbReference type="Pfam" id="PF12796">
    <property type="entry name" value="Ank_2"/>
    <property type="match status" value="1"/>
</dbReference>
<dbReference type="PANTHER" id="PTHR24198:SF165">
    <property type="entry name" value="ANKYRIN REPEAT-CONTAINING PROTEIN-RELATED"/>
    <property type="match status" value="1"/>
</dbReference>
<dbReference type="PROSITE" id="PS50297">
    <property type="entry name" value="ANK_REP_REGION"/>
    <property type="match status" value="1"/>
</dbReference>
<dbReference type="InterPro" id="IPR036770">
    <property type="entry name" value="Ankyrin_rpt-contain_sf"/>
</dbReference>
<organism evidence="4 5">
    <name type="scientific">Mytilus edulis</name>
    <name type="common">Blue mussel</name>
    <dbReference type="NCBI Taxonomy" id="6550"/>
    <lineage>
        <taxon>Eukaryota</taxon>
        <taxon>Metazoa</taxon>
        <taxon>Spiralia</taxon>
        <taxon>Lophotrochozoa</taxon>
        <taxon>Mollusca</taxon>
        <taxon>Bivalvia</taxon>
        <taxon>Autobranchia</taxon>
        <taxon>Pteriomorphia</taxon>
        <taxon>Mytilida</taxon>
        <taxon>Mytiloidea</taxon>
        <taxon>Mytilidae</taxon>
        <taxon>Mytilinae</taxon>
        <taxon>Mytilus</taxon>
    </lineage>
</organism>
<dbReference type="Proteomes" id="UP000683360">
    <property type="component" value="Unassembled WGS sequence"/>
</dbReference>
<name>A0A8S3PUF9_MYTED</name>
<dbReference type="OrthoDB" id="6180250at2759"/>
<dbReference type="SUPFAM" id="SSF48403">
    <property type="entry name" value="Ankyrin repeat"/>
    <property type="match status" value="1"/>
</dbReference>
<sequence length="184" mass="20746">MATYLTFEDQITRAIYSKNVDAILRLCDDSSHRTSILGYKKDGMKLVHIAAQFGSVILLDKLRGFGADLKIRSDDSNIYNANRNSTTLHIACKYSHIDVVKYLLQTVQDCSFKNAATNQGKDKNYRNAFYYAAQSGNTEVVKCLQTLGKLDINELLPHNRTTLSVVVLEKDSKVHEFYASVVQK</sequence>
<dbReference type="InterPro" id="IPR002110">
    <property type="entry name" value="Ankyrin_rpt"/>
</dbReference>
<dbReference type="PANTHER" id="PTHR24198">
    <property type="entry name" value="ANKYRIN REPEAT AND PROTEIN KINASE DOMAIN-CONTAINING PROTEIN"/>
    <property type="match status" value="1"/>
</dbReference>
<keyword evidence="2 3" id="KW-0040">ANK repeat</keyword>
<evidence type="ECO:0000256" key="2">
    <source>
        <dbReference type="ARBA" id="ARBA00023043"/>
    </source>
</evidence>
<dbReference type="PROSITE" id="PS50088">
    <property type="entry name" value="ANK_REPEAT"/>
    <property type="match status" value="2"/>
</dbReference>
<dbReference type="AlphaFoldDB" id="A0A8S3PUF9"/>
<accession>A0A8S3PUF9</accession>
<evidence type="ECO:0000256" key="3">
    <source>
        <dbReference type="PROSITE-ProRule" id="PRU00023"/>
    </source>
</evidence>
<keyword evidence="1" id="KW-0677">Repeat</keyword>